<keyword evidence="2" id="KW-0812">Transmembrane</keyword>
<reference evidence="3" key="1">
    <citation type="submission" date="2020-04" db="EMBL/GenBank/DDBJ databases">
        <title>Analysis of mating type loci in Filobasidium floriforme.</title>
        <authorList>
            <person name="Nowrousian M."/>
        </authorList>
    </citation>
    <scope>NUCLEOTIDE SEQUENCE</scope>
    <source>
        <strain evidence="3">CBS 6242</strain>
    </source>
</reference>
<feature type="compositionally biased region" description="Polar residues" evidence="1">
    <location>
        <begin position="61"/>
        <end position="70"/>
    </location>
</feature>
<dbReference type="PANTHER" id="PTHR38488">
    <property type="entry name" value="OXIDOREDUCTASE 9.5 KDA SUBUNIT, PUTATIVE (AFU_ORTHOLOGUE AFUA_5G08980)-RELATED"/>
    <property type="match status" value="1"/>
</dbReference>
<organism evidence="3 4">
    <name type="scientific">Filobasidium floriforme</name>
    <dbReference type="NCBI Taxonomy" id="5210"/>
    <lineage>
        <taxon>Eukaryota</taxon>
        <taxon>Fungi</taxon>
        <taxon>Dikarya</taxon>
        <taxon>Basidiomycota</taxon>
        <taxon>Agaricomycotina</taxon>
        <taxon>Tremellomycetes</taxon>
        <taxon>Filobasidiales</taxon>
        <taxon>Filobasidiaceae</taxon>
        <taxon>Filobasidium</taxon>
    </lineage>
</organism>
<dbReference type="EMBL" id="JABELV010000245">
    <property type="protein sequence ID" value="KAG7527679.1"/>
    <property type="molecule type" value="Genomic_DNA"/>
</dbReference>
<evidence type="ECO:0000313" key="3">
    <source>
        <dbReference type="EMBL" id="KAG7527679.1"/>
    </source>
</evidence>
<keyword evidence="2" id="KW-0472">Membrane</keyword>
<evidence type="ECO:0000256" key="1">
    <source>
        <dbReference type="SAM" id="MobiDB-lite"/>
    </source>
</evidence>
<feature type="transmembrane region" description="Helical" evidence="2">
    <location>
        <begin position="17"/>
        <end position="35"/>
    </location>
</feature>
<dbReference type="CDD" id="cd22903">
    <property type="entry name" value="NI9M"/>
    <property type="match status" value="1"/>
</dbReference>
<dbReference type="PANTHER" id="PTHR38488:SF1">
    <property type="entry name" value="OXIDOREDUCTASE 9.5 KDA SUBUNIT, PUTATIVE (AFU_ORTHOLOGUE AFUA_5G08980)-RELATED"/>
    <property type="match status" value="1"/>
</dbReference>
<feature type="region of interest" description="Disordered" evidence="1">
    <location>
        <begin position="49"/>
        <end position="70"/>
    </location>
</feature>
<evidence type="ECO:0000256" key="2">
    <source>
        <dbReference type="SAM" id="Phobius"/>
    </source>
</evidence>
<protein>
    <recommendedName>
        <fullName evidence="5">NADH-ubiquinone oxidoreductase 9.5 kDa subunit</fullName>
    </recommendedName>
</protein>
<dbReference type="Proteomes" id="UP000812966">
    <property type="component" value="Unassembled WGS sequence"/>
</dbReference>
<evidence type="ECO:0000313" key="4">
    <source>
        <dbReference type="Proteomes" id="UP000812966"/>
    </source>
</evidence>
<keyword evidence="4" id="KW-1185">Reference proteome</keyword>
<evidence type="ECO:0008006" key="5">
    <source>
        <dbReference type="Google" id="ProtNLM"/>
    </source>
</evidence>
<name>A0A8K0NMM0_9TREE</name>
<keyword evidence="2" id="KW-1133">Transmembrane helix</keyword>
<accession>A0A8K0NMM0</accession>
<gene>
    <name evidence="3" type="ORF">FFLO_06695</name>
</gene>
<proteinExistence type="predicted"/>
<sequence length="70" mass="7867">MSGVYRYLQRMAHEQPVIFWSLGLGAVGPVMALTVPPIRKSMGWKPSERIPTTFPLPNRARQPTTGFEDP</sequence>
<dbReference type="InterPro" id="IPR039961">
    <property type="entry name" value="Nuo9.5"/>
</dbReference>
<comment type="caution">
    <text evidence="3">The sequence shown here is derived from an EMBL/GenBank/DDBJ whole genome shotgun (WGS) entry which is preliminary data.</text>
</comment>
<dbReference type="AlphaFoldDB" id="A0A8K0NMM0"/>